<dbReference type="PANTHER" id="PTHR31302">
    <property type="entry name" value="TRANSMEMBRANE PROTEIN WITH METALLOPHOSPHOESTERASE DOMAIN-RELATED"/>
    <property type="match status" value="1"/>
</dbReference>
<dbReference type="Pfam" id="PF00149">
    <property type="entry name" value="Metallophos"/>
    <property type="match status" value="1"/>
</dbReference>
<dbReference type="GO" id="GO:0016020">
    <property type="term" value="C:membrane"/>
    <property type="evidence" value="ECO:0007669"/>
    <property type="project" value="GOC"/>
</dbReference>
<dbReference type="InterPro" id="IPR051158">
    <property type="entry name" value="Metallophosphoesterase_sf"/>
</dbReference>
<name>A0A4Q2RX76_9ACTN</name>
<sequence>MAFLPLLRRTATLGAVAGAGLTSYAAWEARQYTLRRVTVPVLAPGRAPLKVLHLSDIHMTPDQRAKQEWLRGLAALEPDLVVNTGDNLAHMRSVPVVADALGGLLDVPGVYVLGSNDYYSPGMRNPLRYLLPDTGKRNTTTPQLPWPELKQRFDDAGWHDLTNGFGALEVEGTRIAFAGVDDPHLEYDDLARVAGPADPQADLRLAVTHAPYLRVLDQFAADGYDAIIAGHTHGGQVCLPTLDGRGRSLTTNCDLEPARAKGLHRHPADSAPGEDGTAWLHVSAGLGTNPYVRIRVACRPEATLMTLVPHD</sequence>
<dbReference type="InterPro" id="IPR004843">
    <property type="entry name" value="Calcineurin-like_PHP"/>
</dbReference>
<evidence type="ECO:0000313" key="2">
    <source>
        <dbReference type="EMBL" id="RYB93840.1"/>
    </source>
</evidence>
<dbReference type="EMBL" id="SDWT01000001">
    <property type="protein sequence ID" value="RYB93840.1"/>
    <property type="molecule type" value="Genomic_DNA"/>
</dbReference>
<proteinExistence type="predicted"/>
<dbReference type="GO" id="GO:0008758">
    <property type="term" value="F:UDP-2,3-diacylglucosamine hydrolase activity"/>
    <property type="evidence" value="ECO:0007669"/>
    <property type="project" value="TreeGrafter"/>
</dbReference>
<dbReference type="GO" id="GO:0009245">
    <property type="term" value="P:lipid A biosynthetic process"/>
    <property type="evidence" value="ECO:0007669"/>
    <property type="project" value="TreeGrafter"/>
</dbReference>
<gene>
    <name evidence="2" type="ORF">EUA93_05375</name>
</gene>
<comment type="caution">
    <text evidence="2">The sequence shown here is derived from an EMBL/GenBank/DDBJ whole genome shotgun (WGS) entry which is preliminary data.</text>
</comment>
<dbReference type="AlphaFoldDB" id="A0A4Q2RX76"/>
<dbReference type="Gene3D" id="3.60.21.10">
    <property type="match status" value="1"/>
</dbReference>
<protein>
    <submittedName>
        <fullName evidence="2">Metallophosphoesterase</fullName>
    </submittedName>
</protein>
<keyword evidence="3" id="KW-1185">Reference proteome</keyword>
<reference evidence="2 3" key="1">
    <citation type="submission" date="2019-01" db="EMBL/GenBank/DDBJ databases">
        <title>Novel species of Nocardioides.</title>
        <authorList>
            <person name="Liu Q."/>
            <person name="Xin Y.-H."/>
        </authorList>
    </citation>
    <scope>NUCLEOTIDE SEQUENCE [LARGE SCALE GENOMIC DNA]</scope>
    <source>
        <strain evidence="2 3">CGMCC 4.6882</strain>
    </source>
</reference>
<feature type="domain" description="Calcineurin-like phosphoesterase" evidence="1">
    <location>
        <begin position="49"/>
        <end position="234"/>
    </location>
</feature>
<dbReference type="OrthoDB" id="9780884at2"/>
<dbReference type="Proteomes" id="UP000294071">
    <property type="component" value="Unassembled WGS sequence"/>
</dbReference>
<evidence type="ECO:0000259" key="1">
    <source>
        <dbReference type="Pfam" id="PF00149"/>
    </source>
</evidence>
<dbReference type="RefSeq" id="WP_129399197.1">
    <property type="nucleotide sequence ID" value="NZ_SDWT01000001.1"/>
</dbReference>
<dbReference type="InterPro" id="IPR029052">
    <property type="entry name" value="Metallo-depent_PP-like"/>
</dbReference>
<organism evidence="2 3">
    <name type="scientific">Nocardioides oleivorans</name>
    <dbReference type="NCBI Taxonomy" id="273676"/>
    <lineage>
        <taxon>Bacteria</taxon>
        <taxon>Bacillati</taxon>
        <taxon>Actinomycetota</taxon>
        <taxon>Actinomycetes</taxon>
        <taxon>Propionibacteriales</taxon>
        <taxon>Nocardioidaceae</taxon>
        <taxon>Nocardioides</taxon>
    </lineage>
</organism>
<accession>A0A4Q2RX76</accession>
<dbReference type="SUPFAM" id="SSF56300">
    <property type="entry name" value="Metallo-dependent phosphatases"/>
    <property type="match status" value="1"/>
</dbReference>
<evidence type="ECO:0000313" key="3">
    <source>
        <dbReference type="Proteomes" id="UP000294071"/>
    </source>
</evidence>
<dbReference type="PANTHER" id="PTHR31302:SF20">
    <property type="entry name" value="CONSERVED PROTEIN"/>
    <property type="match status" value="1"/>
</dbReference>